<keyword evidence="2" id="KW-0812">Transmembrane</keyword>
<feature type="transmembrane region" description="Helical" evidence="2">
    <location>
        <begin position="196"/>
        <end position="219"/>
    </location>
</feature>
<dbReference type="RefSeq" id="WP_270045852.1">
    <property type="nucleotide sequence ID" value="NZ_JAPDOD010000070.1"/>
</dbReference>
<keyword evidence="2" id="KW-1133">Transmembrane helix</keyword>
<protein>
    <submittedName>
        <fullName evidence="3">Uncharacterized protein</fullName>
    </submittedName>
</protein>
<keyword evidence="2" id="KW-0472">Membrane</keyword>
<dbReference type="EMBL" id="JAPDOD010000070">
    <property type="protein sequence ID" value="MDA0166594.1"/>
    <property type="molecule type" value="Genomic_DNA"/>
</dbReference>
<proteinExistence type="predicted"/>
<feature type="region of interest" description="Disordered" evidence="1">
    <location>
        <begin position="247"/>
        <end position="286"/>
    </location>
</feature>
<name>A0A9X3N183_9ACTN</name>
<accession>A0A9X3N183</accession>
<sequence>MAAVLISYRVGLPTKFESRSHTVGLATATALIDTPSSQVVDLGGETGNDPSSLASRASLLASLMTTSPLREEIAKQAGISPTTLIASSIDPAGGAAAAAAAPAVSGAVVTAKDPRANILKVSIPNIQSSQVPIIVVNTQAPDAAGAAKLANEAIVVLKAHVTALAASQQVPGARRIVVTQLGPAQAESARRGPSPLISAIIFVFVFLIGCAVILTVLWLRGAWETAAEDEQMPAELAEVEWLPVNNGEPAPIQEAPARKGRASEVRRRTSSATRGGDGARDWMSAP</sequence>
<dbReference type="Proteomes" id="UP001149140">
    <property type="component" value="Unassembled WGS sequence"/>
</dbReference>
<keyword evidence="4" id="KW-1185">Reference proteome</keyword>
<reference evidence="3" key="1">
    <citation type="submission" date="2022-10" db="EMBL/GenBank/DDBJ databases">
        <title>The WGS of Solirubrobacter ginsenosidimutans DSM 21036.</title>
        <authorList>
            <person name="Jiang Z."/>
        </authorList>
    </citation>
    <scope>NUCLEOTIDE SEQUENCE</scope>
    <source>
        <strain evidence="3">DSM 21036</strain>
    </source>
</reference>
<evidence type="ECO:0000313" key="4">
    <source>
        <dbReference type="Proteomes" id="UP001149140"/>
    </source>
</evidence>
<organism evidence="3 4">
    <name type="scientific">Solirubrobacter ginsenosidimutans</name>
    <dbReference type="NCBI Taxonomy" id="490573"/>
    <lineage>
        <taxon>Bacteria</taxon>
        <taxon>Bacillati</taxon>
        <taxon>Actinomycetota</taxon>
        <taxon>Thermoleophilia</taxon>
        <taxon>Solirubrobacterales</taxon>
        <taxon>Solirubrobacteraceae</taxon>
        <taxon>Solirubrobacter</taxon>
    </lineage>
</organism>
<evidence type="ECO:0000313" key="3">
    <source>
        <dbReference type="EMBL" id="MDA0166594.1"/>
    </source>
</evidence>
<gene>
    <name evidence="3" type="ORF">OM076_40400</name>
</gene>
<comment type="caution">
    <text evidence="3">The sequence shown here is derived from an EMBL/GenBank/DDBJ whole genome shotgun (WGS) entry which is preliminary data.</text>
</comment>
<dbReference type="AlphaFoldDB" id="A0A9X3N183"/>
<evidence type="ECO:0000256" key="2">
    <source>
        <dbReference type="SAM" id="Phobius"/>
    </source>
</evidence>
<evidence type="ECO:0000256" key="1">
    <source>
        <dbReference type="SAM" id="MobiDB-lite"/>
    </source>
</evidence>